<evidence type="ECO:0000256" key="1">
    <source>
        <dbReference type="SAM" id="MobiDB-lite"/>
    </source>
</evidence>
<evidence type="ECO:0000313" key="2">
    <source>
        <dbReference type="EMBL" id="GAA1095576.1"/>
    </source>
</evidence>
<comment type="caution">
    <text evidence="2">The sequence shown here is derived from an EMBL/GenBank/DDBJ whole genome shotgun (WGS) entry which is preliminary data.</text>
</comment>
<feature type="region of interest" description="Disordered" evidence="1">
    <location>
        <begin position="37"/>
        <end position="57"/>
    </location>
</feature>
<protein>
    <recommendedName>
        <fullName evidence="4">PRC-barrel domain containing protein</fullName>
    </recommendedName>
</protein>
<sequence>MFEAGDIRERRGHAVVDADRHKIGALESFHGYPVTGQPSFATATRGLPTHHAGRARP</sequence>
<proteinExistence type="predicted"/>
<dbReference type="Proteomes" id="UP001499987">
    <property type="component" value="Unassembled WGS sequence"/>
</dbReference>
<dbReference type="RefSeq" id="WP_344625310.1">
    <property type="nucleotide sequence ID" value="NZ_BAAALD010000043.1"/>
</dbReference>
<organism evidence="2 3">
    <name type="scientific">Kitasatospora arboriphila</name>
    <dbReference type="NCBI Taxonomy" id="258052"/>
    <lineage>
        <taxon>Bacteria</taxon>
        <taxon>Bacillati</taxon>
        <taxon>Actinomycetota</taxon>
        <taxon>Actinomycetes</taxon>
        <taxon>Kitasatosporales</taxon>
        <taxon>Streptomycetaceae</taxon>
        <taxon>Kitasatospora</taxon>
    </lineage>
</organism>
<evidence type="ECO:0000313" key="3">
    <source>
        <dbReference type="Proteomes" id="UP001499987"/>
    </source>
</evidence>
<dbReference type="EMBL" id="BAAALD010000043">
    <property type="protein sequence ID" value="GAA1095576.1"/>
    <property type="molecule type" value="Genomic_DNA"/>
</dbReference>
<keyword evidence="3" id="KW-1185">Reference proteome</keyword>
<evidence type="ECO:0008006" key="4">
    <source>
        <dbReference type="Google" id="ProtNLM"/>
    </source>
</evidence>
<reference evidence="3" key="1">
    <citation type="journal article" date="2019" name="Int. J. Syst. Evol. Microbiol.">
        <title>The Global Catalogue of Microorganisms (GCM) 10K type strain sequencing project: providing services to taxonomists for standard genome sequencing and annotation.</title>
        <authorList>
            <consortium name="The Broad Institute Genomics Platform"/>
            <consortium name="The Broad Institute Genome Sequencing Center for Infectious Disease"/>
            <person name="Wu L."/>
            <person name="Ma J."/>
        </authorList>
    </citation>
    <scope>NUCLEOTIDE SEQUENCE [LARGE SCALE GENOMIC DNA]</scope>
    <source>
        <strain evidence="3">JCM 13002</strain>
    </source>
</reference>
<gene>
    <name evidence="2" type="ORF">GCM10009663_43500</name>
</gene>
<name>A0ABP4E9V0_9ACTN</name>
<accession>A0ABP4E9V0</accession>